<dbReference type="Gene3D" id="3.30.365.10">
    <property type="entry name" value="Aldehyde oxidase/xanthine dehydrogenase, molybdopterin binding domain"/>
    <property type="match status" value="1"/>
</dbReference>
<gene>
    <name evidence="1" type="ORF">IAA96_08795</name>
</gene>
<protein>
    <submittedName>
        <fullName evidence="1">Uncharacterized protein</fullName>
    </submittedName>
</protein>
<dbReference type="AlphaFoldDB" id="A0A9D9HHD3"/>
<evidence type="ECO:0000313" key="2">
    <source>
        <dbReference type="Proteomes" id="UP000823616"/>
    </source>
</evidence>
<accession>A0A9D9HHD3</accession>
<organism evidence="1 2">
    <name type="scientific">Candidatus Avitreponema avistercoris</name>
    <dbReference type="NCBI Taxonomy" id="2840705"/>
    <lineage>
        <taxon>Bacteria</taxon>
        <taxon>Pseudomonadati</taxon>
        <taxon>Spirochaetota</taxon>
        <taxon>Spirochaetia</taxon>
        <taxon>Spirochaetales</taxon>
        <taxon>Candidatus Avitreponema</taxon>
    </lineage>
</organism>
<dbReference type="EMBL" id="JADIMS010000161">
    <property type="protein sequence ID" value="MBO8451184.1"/>
    <property type="molecule type" value="Genomic_DNA"/>
</dbReference>
<dbReference type="SUPFAM" id="SSF56003">
    <property type="entry name" value="Molybdenum cofactor-binding domain"/>
    <property type="match status" value="1"/>
</dbReference>
<sequence>METSGEVHIKSVFYSPTMKEILCDLAAETLDIDKKQIRFSAPETSADFSSGPDILSSKVAILAPLVAKCCASIQRQRFRKPLPITVKKSWKPAKALPSGKTGTAASMPAVTPGACVVELELNPLDYRIKTKGVWLACSAGKLFDRHAAETTLKKNLSDSAGRLFAGAVQTDGGVFSMRDGALPDEVFSGFLPDPEICFVESKDIPSGLGSLAYNLLPGAYCAALSQLTGNAPVQLPLDAKNIYACLVKSAETGAES</sequence>
<comment type="caution">
    <text evidence="1">The sequence shown here is derived from an EMBL/GenBank/DDBJ whole genome shotgun (WGS) entry which is preliminary data.</text>
</comment>
<dbReference type="GO" id="GO:0016491">
    <property type="term" value="F:oxidoreductase activity"/>
    <property type="evidence" value="ECO:0007669"/>
    <property type="project" value="InterPro"/>
</dbReference>
<dbReference type="Proteomes" id="UP000823616">
    <property type="component" value="Unassembled WGS sequence"/>
</dbReference>
<dbReference type="InterPro" id="IPR037165">
    <property type="entry name" value="AldOxase/xan_DH_Mopterin-bd_sf"/>
</dbReference>
<reference evidence="1" key="1">
    <citation type="submission" date="2020-10" db="EMBL/GenBank/DDBJ databases">
        <authorList>
            <person name="Gilroy R."/>
        </authorList>
    </citation>
    <scope>NUCLEOTIDE SEQUENCE</scope>
    <source>
        <strain evidence="1">B3-4054</strain>
    </source>
</reference>
<evidence type="ECO:0000313" key="1">
    <source>
        <dbReference type="EMBL" id="MBO8451184.1"/>
    </source>
</evidence>
<name>A0A9D9HHD3_9SPIR</name>
<reference evidence="1" key="2">
    <citation type="journal article" date="2021" name="PeerJ">
        <title>Extensive microbial diversity within the chicken gut microbiome revealed by metagenomics and culture.</title>
        <authorList>
            <person name="Gilroy R."/>
            <person name="Ravi A."/>
            <person name="Getino M."/>
            <person name="Pursley I."/>
            <person name="Horton D.L."/>
            <person name="Alikhan N.F."/>
            <person name="Baker D."/>
            <person name="Gharbi K."/>
            <person name="Hall N."/>
            <person name="Watson M."/>
            <person name="Adriaenssens E.M."/>
            <person name="Foster-Nyarko E."/>
            <person name="Jarju S."/>
            <person name="Secka A."/>
            <person name="Antonio M."/>
            <person name="Oren A."/>
            <person name="Chaudhuri R.R."/>
            <person name="La Ragione R."/>
            <person name="Hildebrand F."/>
            <person name="Pallen M.J."/>
        </authorList>
    </citation>
    <scope>NUCLEOTIDE SEQUENCE</scope>
    <source>
        <strain evidence="1">B3-4054</strain>
    </source>
</reference>
<proteinExistence type="predicted"/>